<name>A0ABT4GFT5_9BACL</name>
<evidence type="ECO:0000313" key="8">
    <source>
        <dbReference type="EMBL" id="MCY9695055.1"/>
    </source>
</evidence>
<evidence type="ECO:0000256" key="1">
    <source>
        <dbReference type="ARBA" id="ARBA00004533"/>
    </source>
</evidence>
<evidence type="ECO:0000256" key="4">
    <source>
        <dbReference type="ARBA" id="ARBA00022679"/>
    </source>
</evidence>
<keyword evidence="4" id="KW-0808">Transferase</keyword>
<dbReference type="CDD" id="cd07984">
    <property type="entry name" value="LPLAT_LABLAT-like"/>
    <property type="match status" value="1"/>
</dbReference>
<dbReference type="EMBL" id="JAMDMX010000059">
    <property type="protein sequence ID" value="MCY9695055.1"/>
    <property type="molecule type" value="Genomic_DNA"/>
</dbReference>
<dbReference type="InterPro" id="IPR004960">
    <property type="entry name" value="LipA_acyltrans"/>
</dbReference>
<organism evidence="8 9">
    <name type="scientific">Paenibacillus alginolyticus</name>
    <dbReference type="NCBI Taxonomy" id="59839"/>
    <lineage>
        <taxon>Bacteria</taxon>
        <taxon>Bacillati</taxon>
        <taxon>Bacillota</taxon>
        <taxon>Bacilli</taxon>
        <taxon>Bacillales</taxon>
        <taxon>Paenibacillaceae</taxon>
        <taxon>Paenibacillus</taxon>
    </lineage>
</organism>
<gene>
    <name evidence="8" type="ORF">M5X19_19425</name>
</gene>
<sequence length="330" mass="38180">MYEWISKLTLNERRLDRIERVLRVFPIWMMSAFCSMLAFALHWAFRKGFQKRVEHNLIDLLGDMSKSSLRAISKQYVQNVVYTLYEILFLSARLEKLHASHLDVQGDEYLQEAQHRAKGKGFIVYAPHVGNFFNYYWYLTQKFDCLTVASAGSPELKPLYMKFAAMGCNGLDYDSVPPLALYRTLKKHVQSGGVIFILGDFWRPTFPLSRLFDRLTRTPEGAAMLALDHHVPVVPFYGYRVKGFKHRLVFGTPLHLYEQFERSGRSGRSERAEANLLLNAFMERVIREKPSAWFYWFNVHERWEKLPSAAANNTSNDVSGSIDLTTEAAG</sequence>
<evidence type="ECO:0000313" key="9">
    <source>
        <dbReference type="Proteomes" id="UP001527099"/>
    </source>
</evidence>
<keyword evidence="9" id="KW-1185">Reference proteome</keyword>
<keyword evidence="3" id="KW-0997">Cell inner membrane</keyword>
<keyword evidence="5 7" id="KW-0472">Membrane</keyword>
<evidence type="ECO:0000256" key="6">
    <source>
        <dbReference type="ARBA" id="ARBA00023315"/>
    </source>
</evidence>
<dbReference type="RefSeq" id="WP_268616537.1">
    <property type="nucleotide sequence ID" value="NZ_JAMDMX010000059.1"/>
</dbReference>
<dbReference type="Proteomes" id="UP001527099">
    <property type="component" value="Unassembled WGS sequence"/>
</dbReference>
<dbReference type="GO" id="GO:0016746">
    <property type="term" value="F:acyltransferase activity"/>
    <property type="evidence" value="ECO:0007669"/>
    <property type="project" value="UniProtKB-KW"/>
</dbReference>
<accession>A0ABT4GFT5</accession>
<keyword evidence="7" id="KW-1133">Transmembrane helix</keyword>
<proteinExistence type="predicted"/>
<dbReference type="Pfam" id="PF03279">
    <property type="entry name" value="Lip_A_acyltrans"/>
    <property type="match status" value="1"/>
</dbReference>
<evidence type="ECO:0000256" key="2">
    <source>
        <dbReference type="ARBA" id="ARBA00022475"/>
    </source>
</evidence>
<protein>
    <submittedName>
        <fullName evidence="8">Lysophospholipid acyltransferase family protein</fullName>
    </submittedName>
</protein>
<comment type="caution">
    <text evidence="8">The sequence shown here is derived from an EMBL/GenBank/DDBJ whole genome shotgun (WGS) entry which is preliminary data.</text>
</comment>
<evidence type="ECO:0000256" key="7">
    <source>
        <dbReference type="SAM" id="Phobius"/>
    </source>
</evidence>
<feature type="transmembrane region" description="Helical" evidence="7">
    <location>
        <begin position="21"/>
        <end position="45"/>
    </location>
</feature>
<dbReference type="PANTHER" id="PTHR30606">
    <property type="entry name" value="LIPID A BIOSYNTHESIS LAUROYL ACYLTRANSFERASE"/>
    <property type="match status" value="1"/>
</dbReference>
<evidence type="ECO:0000256" key="5">
    <source>
        <dbReference type="ARBA" id="ARBA00023136"/>
    </source>
</evidence>
<keyword evidence="2" id="KW-1003">Cell membrane</keyword>
<reference evidence="8 9" key="1">
    <citation type="submission" date="2022-05" db="EMBL/GenBank/DDBJ databases">
        <title>Genome Sequencing of Bee-Associated Microbes.</title>
        <authorList>
            <person name="Dunlap C."/>
        </authorList>
    </citation>
    <scope>NUCLEOTIDE SEQUENCE [LARGE SCALE GENOMIC DNA]</scope>
    <source>
        <strain evidence="8 9">NRRL B-14421</strain>
    </source>
</reference>
<evidence type="ECO:0000256" key="3">
    <source>
        <dbReference type="ARBA" id="ARBA00022519"/>
    </source>
</evidence>
<keyword evidence="6 8" id="KW-0012">Acyltransferase</keyword>
<comment type="subcellular location">
    <subcellularLocation>
        <location evidence="1">Cell inner membrane</location>
    </subcellularLocation>
</comment>
<dbReference type="PANTHER" id="PTHR30606:SF10">
    <property type="entry name" value="PHOSPHATIDYLINOSITOL MANNOSIDE ACYLTRANSFERASE"/>
    <property type="match status" value="1"/>
</dbReference>
<keyword evidence="7" id="KW-0812">Transmembrane</keyword>